<dbReference type="Gene3D" id="2.30.130.110">
    <property type="match status" value="1"/>
</dbReference>
<dbReference type="CDD" id="cd11613">
    <property type="entry name" value="SAF_AH_GD"/>
    <property type="match status" value="1"/>
</dbReference>
<dbReference type="InterPro" id="IPR052172">
    <property type="entry name" value="UxaA_altronate/galactarate_dh"/>
</dbReference>
<dbReference type="AlphaFoldDB" id="A0A4S2EXR5"/>
<dbReference type="InterPro" id="IPR013974">
    <property type="entry name" value="SAF"/>
</dbReference>
<evidence type="ECO:0000313" key="3">
    <source>
        <dbReference type="EMBL" id="TGY61288.1"/>
    </source>
</evidence>
<dbReference type="PANTHER" id="PTHR30536">
    <property type="entry name" value="ALTRONATE/GALACTARATE DEHYDRATASE"/>
    <property type="match status" value="1"/>
</dbReference>
<name>A0A4S2EXR5_9ACTN</name>
<dbReference type="GO" id="GO:0016787">
    <property type="term" value="F:hydrolase activity"/>
    <property type="evidence" value="ECO:0007669"/>
    <property type="project" value="UniProtKB-KW"/>
</dbReference>
<dbReference type="InterPro" id="IPR044144">
    <property type="entry name" value="SAF_UxaA/GarD"/>
</dbReference>
<organism evidence="3 4">
    <name type="scientific">Muricaecibacterium torontonense</name>
    <dbReference type="NCBI Taxonomy" id="3032871"/>
    <lineage>
        <taxon>Bacteria</taxon>
        <taxon>Bacillati</taxon>
        <taxon>Actinomycetota</taxon>
        <taxon>Coriobacteriia</taxon>
        <taxon>Coriobacteriales</taxon>
        <taxon>Atopobiaceae</taxon>
        <taxon>Muricaecibacterium</taxon>
    </lineage>
</organism>
<dbReference type="Proteomes" id="UP000310263">
    <property type="component" value="Unassembled WGS sequence"/>
</dbReference>
<keyword evidence="3" id="KW-0378">Hydrolase</keyword>
<protein>
    <submittedName>
        <fullName evidence="3">Hydrolase</fullName>
    </submittedName>
</protein>
<sequence length="101" mass="10871">MRNAVLIDDADNVVVAIEPISAGSPVAYVNRKGESFELVAADDVPLYHKVARRPIAKGEAVVKYGEYIGLTTQDIVSGAHVHTHNCMSTDGLRAAEEVDHD</sequence>
<proteinExistence type="predicted"/>
<dbReference type="PANTHER" id="PTHR30536:SF5">
    <property type="entry name" value="ALTRONATE DEHYDRATASE"/>
    <property type="match status" value="1"/>
</dbReference>
<keyword evidence="4" id="KW-1185">Reference proteome</keyword>
<gene>
    <name evidence="3" type="ORF">E5334_07670</name>
</gene>
<evidence type="ECO:0000313" key="4">
    <source>
        <dbReference type="Proteomes" id="UP000310263"/>
    </source>
</evidence>
<evidence type="ECO:0000256" key="1">
    <source>
        <dbReference type="ARBA" id="ARBA00023239"/>
    </source>
</evidence>
<dbReference type="GO" id="GO:0016829">
    <property type="term" value="F:lyase activity"/>
    <property type="evidence" value="ECO:0007669"/>
    <property type="project" value="UniProtKB-KW"/>
</dbReference>
<feature type="domain" description="SAF" evidence="2">
    <location>
        <begin position="11"/>
        <end position="87"/>
    </location>
</feature>
<dbReference type="Pfam" id="PF08666">
    <property type="entry name" value="SAF"/>
    <property type="match status" value="1"/>
</dbReference>
<dbReference type="EMBL" id="SRYE01000005">
    <property type="protein sequence ID" value="TGY61288.1"/>
    <property type="molecule type" value="Genomic_DNA"/>
</dbReference>
<keyword evidence="1" id="KW-0456">Lyase</keyword>
<reference evidence="3 4" key="1">
    <citation type="submission" date="2019-04" db="EMBL/GenBank/DDBJ databases">
        <title>Microbes associate with the intestines of laboratory mice.</title>
        <authorList>
            <person name="Navarre W."/>
            <person name="Wong E."/>
            <person name="Huang K."/>
            <person name="Tropini C."/>
            <person name="Ng K."/>
            <person name="Yu B."/>
        </authorList>
    </citation>
    <scope>NUCLEOTIDE SEQUENCE [LARGE SCALE GENOMIC DNA]</scope>
    <source>
        <strain evidence="3 4">NM07_P-09</strain>
    </source>
</reference>
<dbReference type="SMART" id="SM00858">
    <property type="entry name" value="SAF"/>
    <property type="match status" value="1"/>
</dbReference>
<dbReference type="GO" id="GO:0019698">
    <property type="term" value="P:D-galacturonate catabolic process"/>
    <property type="evidence" value="ECO:0007669"/>
    <property type="project" value="TreeGrafter"/>
</dbReference>
<accession>A0A4S2EXR5</accession>
<evidence type="ECO:0000259" key="2">
    <source>
        <dbReference type="SMART" id="SM00858"/>
    </source>
</evidence>
<dbReference type="OrthoDB" id="9804574at2"/>
<dbReference type="RefSeq" id="WP_136013010.1">
    <property type="nucleotide sequence ID" value="NZ_SRYE01000005.1"/>
</dbReference>
<comment type="caution">
    <text evidence="3">The sequence shown here is derived from an EMBL/GenBank/DDBJ whole genome shotgun (WGS) entry which is preliminary data.</text>
</comment>